<dbReference type="InterPro" id="IPR016152">
    <property type="entry name" value="PTrfase/Anion_transptr"/>
</dbReference>
<dbReference type="SUPFAM" id="SSF55804">
    <property type="entry name" value="Phoshotransferase/anion transport protein"/>
    <property type="match status" value="1"/>
</dbReference>
<dbReference type="Pfam" id="PF00359">
    <property type="entry name" value="PTS_EIIA_2"/>
    <property type="match status" value="1"/>
</dbReference>
<dbReference type="AlphaFoldDB" id="A0A645IUW9"/>
<gene>
    <name evidence="2" type="ORF">SDC9_199850</name>
</gene>
<dbReference type="PROSITE" id="PS51094">
    <property type="entry name" value="PTS_EIIA_TYPE_2"/>
    <property type="match status" value="1"/>
</dbReference>
<dbReference type="InterPro" id="IPR002178">
    <property type="entry name" value="PTS_EIIA_type-2_dom"/>
</dbReference>
<evidence type="ECO:0000313" key="2">
    <source>
        <dbReference type="EMBL" id="MPN52194.1"/>
    </source>
</evidence>
<protein>
    <recommendedName>
        <fullName evidence="1">PTS EIIA type-2 domain-containing protein</fullName>
    </recommendedName>
</protein>
<proteinExistence type="predicted"/>
<comment type="caution">
    <text evidence="2">The sequence shown here is derived from an EMBL/GenBank/DDBJ whole genome shotgun (WGS) entry which is preliminary data.</text>
</comment>
<feature type="domain" description="PTS EIIA type-2" evidence="1">
    <location>
        <begin position="1"/>
        <end position="46"/>
    </location>
</feature>
<dbReference type="EMBL" id="VSSQ01118070">
    <property type="protein sequence ID" value="MPN52194.1"/>
    <property type="molecule type" value="Genomic_DNA"/>
</dbReference>
<reference evidence="2" key="1">
    <citation type="submission" date="2019-08" db="EMBL/GenBank/DDBJ databases">
        <authorList>
            <person name="Kucharzyk K."/>
            <person name="Murdoch R.W."/>
            <person name="Higgins S."/>
            <person name="Loffler F."/>
        </authorList>
    </citation>
    <scope>NUCLEOTIDE SEQUENCE</scope>
</reference>
<name>A0A645IUW9_9ZZZZ</name>
<accession>A0A645IUW9</accession>
<organism evidence="2">
    <name type="scientific">bioreactor metagenome</name>
    <dbReference type="NCBI Taxonomy" id="1076179"/>
    <lineage>
        <taxon>unclassified sequences</taxon>
        <taxon>metagenomes</taxon>
        <taxon>ecological metagenomes</taxon>
    </lineage>
</organism>
<evidence type="ECO:0000259" key="1">
    <source>
        <dbReference type="PROSITE" id="PS51094"/>
    </source>
</evidence>
<sequence>MLAINDPKNQVPVLSLLMNILSNQDNVSVLANARNKEDFLKILKEKEVECI</sequence>
<dbReference type="Gene3D" id="3.40.930.10">
    <property type="entry name" value="Mannitol-specific EII, Chain A"/>
    <property type="match status" value="1"/>
</dbReference>